<dbReference type="GO" id="GO:0009982">
    <property type="term" value="F:pseudouridine synthase activity"/>
    <property type="evidence" value="ECO:0007669"/>
    <property type="project" value="InterPro"/>
</dbReference>
<reference evidence="7 8" key="1">
    <citation type="submission" date="2017-09" db="EMBL/GenBank/DDBJ databases">
        <title>Bacterial strain isolated from the female urinary microbiota.</title>
        <authorList>
            <person name="Thomas-White K."/>
            <person name="Kumar N."/>
            <person name="Forster S."/>
            <person name="Putonti C."/>
            <person name="Lawley T."/>
            <person name="Wolfe A.J."/>
        </authorList>
    </citation>
    <scope>NUCLEOTIDE SEQUENCE [LARGE SCALE GENOMIC DNA]</scope>
    <source>
        <strain evidence="7 8">UMB0240</strain>
    </source>
</reference>
<keyword evidence="3 5" id="KW-0413">Isomerase</keyword>
<dbReference type="PANTHER" id="PTHR47683:SF4">
    <property type="entry name" value="PSEUDOURIDINE SYNTHASE"/>
    <property type="match status" value="1"/>
</dbReference>
<dbReference type="InterPro" id="IPR050343">
    <property type="entry name" value="RsuA_PseudoU_synthase"/>
</dbReference>
<name>A0A2N6UDD9_9LACT</name>
<dbReference type="FunFam" id="3.30.70.1560:FF:000001">
    <property type="entry name" value="Pseudouridine synthase"/>
    <property type="match status" value="1"/>
</dbReference>
<dbReference type="Gene3D" id="3.30.70.1560">
    <property type="entry name" value="Alpha-L RNA-binding motif"/>
    <property type="match status" value="1"/>
</dbReference>
<evidence type="ECO:0000256" key="2">
    <source>
        <dbReference type="ARBA" id="ARBA00022884"/>
    </source>
</evidence>
<protein>
    <recommendedName>
        <fullName evidence="5">Pseudouridine synthase</fullName>
        <ecNumber evidence="5">5.4.99.-</ecNumber>
    </recommendedName>
</protein>
<dbReference type="Proteomes" id="UP000235701">
    <property type="component" value="Unassembled WGS sequence"/>
</dbReference>
<dbReference type="SUPFAM" id="SSF55174">
    <property type="entry name" value="Alpha-L RNA-binding motif"/>
    <property type="match status" value="1"/>
</dbReference>
<dbReference type="EC" id="5.4.99.-" evidence="5"/>
<dbReference type="PROSITE" id="PS50889">
    <property type="entry name" value="S4"/>
    <property type="match status" value="1"/>
</dbReference>
<dbReference type="EMBL" id="PNHQ01000012">
    <property type="protein sequence ID" value="PMC79599.1"/>
    <property type="molecule type" value="Genomic_DNA"/>
</dbReference>
<evidence type="ECO:0000256" key="5">
    <source>
        <dbReference type="RuleBase" id="RU003887"/>
    </source>
</evidence>
<dbReference type="InterPro" id="IPR018496">
    <property type="entry name" value="PsdUridine_synth_RsuA/RluB_CS"/>
</dbReference>
<dbReference type="OrthoDB" id="9807213at2"/>
<evidence type="ECO:0000313" key="8">
    <source>
        <dbReference type="Proteomes" id="UP000235701"/>
    </source>
</evidence>
<evidence type="ECO:0000313" key="7">
    <source>
        <dbReference type="EMBL" id="PMC79599.1"/>
    </source>
</evidence>
<dbReference type="PROSITE" id="PS01149">
    <property type="entry name" value="PSI_RSU"/>
    <property type="match status" value="1"/>
</dbReference>
<dbReference type="PANTHER" id="PTHR47683">
    <property type="entry name" value="PSEUDOURIDINE SYNTHASE FAMILY PROTEIN-RELATED"/>
    <property type="match status" value="1"/>
</dbReference>
<dbReference type="InterPro" id="IPR000748">
    <property type="entry name" value="PsdUridine_synth_RsuA/RluB/E/F"/>
</dbReference>
<comment type="similarity">
    <text evidence="1 5">Belongs to the pseudouridine synthase RsuA family.</text>
</comment>
<dbReference type="NCBIfam" id="TIGR00093">
    <property type="entry name" value="pseudouridine synthase"/>
    <property type="match status" value="1"/>
</dbReference>
<dbReference type="GO" id="GO:0001522">
    <property type="term" value="P:pseudouridine synthesis"/>
    <property type="evidence" value="ECO:0007669"/>
    <property type="project" value="InterPro"/>
</dbReference>
<dbReference type="SUPFAM" id="SSF55120">
    <property type="entry name" value="Pseudouridine synthase"/>
    <property type="match status" value="1"/>
</dbReference>
<dbReference type="Pfam" id="PF00849">
    <property type="entry name" value="PseudoU_synth_2"/>
    <property type="match status" value="1"/>
</dbReference>
<dbReference type="InterPro" id="IPR036986">
    <property type="entry name" value="S4_RNA-bd_sf"/>
</dbReference>
<dbReference type="GO" id="GO:0006364">
    <property type="term" value="P:rRNA processing"/>
    <property type="evidence" value="ECO:0007669"/>
    <property type="project" value="UniProtKB-ARBA"/>
</dbReference>
<feature type="domain" description="Pseudouridine synthase RsuA/RluA-like" evidence="6">
    <location>
        <begin position="63"/>
        <end position="196"/>
    </location>
</feature>
<dbReference type="GO" id="GO:0005829">
    <property type="term" value="C:cytosol"/>
    <property type="evidence" value="ECO:0007669"/>
    <property type="project" value="UniProtKB-ARBA"/>
</dbReference>
<gene>
    <name evidence="7" type="ORF">CJ191_05875</name>
</gene>
<dbReference type="Gene3D" id="3.30.70.580">
    <property type="entry name" value="Pseudouridine synthase I, catalytic domain, N-terminal subdomain"/>
    <property type="match status" value="1"/>
</dbReference>
<dbReference type="AlphaFoldDB" id="A0A2N6UDD9"/>
<keyword evidence="2 4" id="KW-0694">RNA-binding</keyword>
<evidence type="ECO:0000259" key="6">
    <source>
        <dbReference type="Pfam" id="PF00849"/>
    </source>
</evidence>
<organism evidence="7 8">
    <name type="scientific">Aerococcus viridans</name>
    <dbReference type="NCBI Taxonomy" id="1377"/>
    <lineage>
        <taxon>Bacteria</taxon>
        <taxon>Bacillati</taxon>
        <taxon>Bacillota</taxon>
        <taxon>Bacilli</taxon>
        <taxon>Lactobacillales</taxon>
        <taxon>Aerococcaceae</taxon>
        <taxon>Aerococcus</taxon>
    </lineage>
</organism>
<dbReference type="RefSeq" id="WP_070467092.1">
    <property type="nucleotide sequence ID" value="NZ_PNHQ01000012.1"/>
</dbReference>
<dbReference type="GO" id="GO:0140098">
    <property type="term" value="F:catalytic activity, acting on RNA"/>
    <property type="evidence" value="ECO:0007669"/>
    <property type="project" value="UniProtKB-ARBA"/>
</dbReference>
<accession>A0A2N6UDD9</accession>
<proteinExistence type="inferred from homology"/>
<dbReference type="Gene3D" id="3.10.290.10">
    <property type="entry name" value="RNA-binding S4 domain"/>
    <property type="match status" value="1"/>
</dbReference>
<dbReference type="InterPro" id="IPR020094">
    <property type="entry name" value="TruA/RsuA/RluB/E/F_N"/>
</dbReference>
<dbReference type="GO" id="GO:0003723">
    <property type="term" value="F:RNA binding"/>
    <property type="evidence" value="ECO:0007669"/>
    <property type="project" value="UniProtKB-KW"/>
</dbReference>
<sequence length="254" mass="29061">MLLGQLIMDAKQVTRKESKRLLKKGLVTVDQVVTTQFASVVDPAWHVITVDQQVISSDFGHTYYLVHKPKGYLSANKDQQYPTVIDLIQTTENPGNLAITGRLDRDAHGLVFVTNNGQLHYIFQQPKFDIQKTYRVTVNGPINERMIQQFKVGIVFDDGTICKPAKLEIISTSLQTSTALVTILEGRRHQVKKMFLACGVKVTDLFREKIGELSIGYLEEGDYRQLKKSEIQYLKNIFLLYNRRRESHYEANII</sequence>
<evidence type="ECO:0000256" key="3">
    <source>
        <dbReference type="ARBA" id="ARBA00023235"/>
    </source>
</evidence>
<keyword evidence="8" id="KW-1185">Reference proteome</keyword>
<evidence type="ECO:0000256" key="1">
    <source>
        <dbReference type="ARBA" id="ARBA00008348"/>
    </source>
</evidence>
<dbReference type="InterPro" id="IPR042092">
    <property type="entry name" value="PsdUridine_s_RsuA/RluB/E/F_cat"/>
</dbReference>
<evidence type="ECO:0000256" key="4">
    <source>
        <dbReference type="PROSITE-ProRule" id="PRU00182"/>
    </source>
</evidence>
<dbReference type="InterPro" id="IPR020103">
    <property type="entry name" value="PsdUridine_synth_cat_dom_sf"/>
</dbReference>
<dbReference type="InterPro" id="IPR006145">
    <property type="entry name" value="PsdUridine_synth_RsuA/RluA"/>
</dbReference>
<comment type="caution">
    <text evidence="7">The sequence shown here is derived from an EMBL/GenBank/DDBJ whole genome shotgun (WGS) entry which is preliminary data.</text>
</comment>